<feature type="transmembrane region" description="Helical" evidence="12">
    <location>
        <begin position="123"/>
        <end position="143"/>
    </location>
</feature>
<dbReference type="KEGG" id="pmai:CF386_09275"/>
<evidence type="ECO:0000256" key="11">
    <source>
        <dbReference type="ARBA" id="ARBA00023136"/>
    </source>
</evidence>
<evidence type="ECO:0000256" key="1">
    <source>
        <dbReference type="ARBA" id="ARBA00004141"/>
    </source>
</evidence>
<dbReference type="InterPro" id="IPR003855">
    <property type="entry name" value="K+_transporter"/>
</dbReference>
<dbReference type="Proteomes" id="UP000242175">
    <property type="component" value="Chromosome small"/>
</dbReference>
<feature type="transmembrane region" description="Helical" evidence="12">
    <location>
        <begin position="206"/>
        <end position="225"/>
    </location>
</feature>
<organism evidence="15 16">
    <name type="scientific">Paraphotobacterium marinum</name>
    <dbReference type="NCBI Taxonomy" id="1755811"/>
    <lineage>
        <taxon>Bacteria</taxon>
        <taxon>Pseudomonadati</taxon>
        <taxon>Pseudomonadota</taxon>
        <taxon>Gammaproteobacteria</taxon>
        <taxon>Vibrionales</taxon>
        <taxon>Vibrionaceae</taxon>
        <taxon>Paraphotobacterium</taxon>
    </lineage>
</organism>
<feature type="domain" description="K+ potassium transporter integral membrane" evidence="13">
    <location>
        <begin position="8"/>
        <end position="240"/>
    </location>
</feature>
<evidence type="ECO:0000256" key="10">
    <source>
        <dbReference type="ARBA" id="ARBA00023065"/>
    </source>
</evidence>
<proteinExistence type="inferred from homology"/>
<dbReference type="GO" id="GO:0016020">
    <property type="term" value="C:membrane"/>
    <property type="evidence" value="ECO:0007669"/>
    <property type="project" value="UniProtKB-SubCell"/>
</dbReference>
<feature type="transmembrane region" description="Helical" evidence="12">
    <location>
        <begin position="33"/>
        <end position="55"/>
    </location>
</feature>
<evidence type="ECO:0000259" key="14">
    <source>
        <dbReference type="Pfam" id="PF22776"/>
    </source>
</evidence>
<feature type="transmembrane region" description="Helical" evidence="12">
    <location>
        <begin position="6"/>
        <end position="26"/>
    </location>
</feature>
<feature type="domain" description="K+ potassium transporter C-terminal" evidence="14">
    <location>
        <begin position="256"/>
        <end position="402"/>
    </location>
</feature>
<keyword evidence="8" id="KW-0630">Potassium</keyword>
<dbReference type="InterPro" id="IPR053951">
    <property type="entry name" value="K_trans_N"/>
</dbReference>
<feature type="transmembrane region" description="Helical" evidence="12">
    <location>
        <begin position="183"/>
        <end position="200"/>
    </location>
</feature>
<gene>
    <name evidence="15" type="ORF">CF386_09275</name>
</gene>
<dbReference type="AlphaFoldDB" id="A0A220VGF6"/>
<dbReference type="Gene3D" id="1.20.1740.10">
    <property type="entry name" value="Amino acid/polyamine transporter I"/>
    <property type="match status" value="1"/>
</dbReference>
<dbReference type="GO" id="GO:0015079">
    <property type="term" value="F:potassium ion transmembrane transporter activity"/>
    <property type="evidence" value="ECO:0007669"/>
    <property type="project" value="InterPro"/>
</dbReference>
<evidence type="ECO:0000259" key="13">
    <source>
        <dbReference type="Pfam" id="PF02705"/>
    </source>
</evidence>
<comment type="similarity">
    <text evidence="2">Belongs to the HAK/KUP transporter (TC 2.A.72) family.</text>
</comment>
<evidence type="ECO:0000256" key="7">
    <source>
        <dbReference type="ARBA" id="ARBA00022847"/>
    </source>
</evidence>
<comment type="subcellular location">
    <subcellularLocation>
        <location evidence="1">Membrane</location>
        <topology evidence="1">Multi-pass membrane protein</topology>
    </subcellularLocation>
</comment>
<dbReference type="EMBL" id="CP022356">
    <property type="protein sequence ID" value="ASK79252.1"/>
    <property type="molecule type" value="Genomic_DNA"/>
</dbReference>
<evidence type="ECO:0000256" key="3">
    <source>
        <dbReference type="ARBA" id="ARBA00022448"/>
    </source>
</evidence>
<keyword evidence="3" id="KW-0813">Transport</keyword>
<keyword evidence="6 12" id="KW-0812">Transmembrane</keyword>
<feature type="transmembrane region" description="Helical" evidence="12">
    <location>
        <begin position="75"/>
        <end position="102"/>
    </location>
</feature>
<feature type="transmembrane region" description="Helical" evidence="12">
    <location>
        <begin position="149"/>
        <end position="171"/>
    </location>
</feature>
<name>A0A220VGF6_9GAMM</name>
<dbReference type="Pfam" id="PF22776">
    <property type="entry name" value="K_trans_C"/>
    <property type="match status" value="1"/>
</dbReference>
<keyword evidence="16" id="KW-1185">Reference proteome</keyword>
<dbReference type="Pfam" id="PF02705">
    <property type="entry name" value="K_trans"/>
    <property type="match status" value="1"/>
</dbReference>
<keyword evidence="10" id="KW-0406">Ion transport</keyword>
<evidence type="ECO:0000256" key="12">
    <source>
        <dbReference type="SAM" id="Phobius"/>
    </source>
</evidence>
<keyword evidence="11 12" id="KW-0472">Membrane</keyword>
<evidence type="ECO:0000256" key="8">
    <source>
        <dbReference type="ARBA" id="ARBA00022958"/>
    </source>
</evidence>
<evidence type="ECO:0000256" key="5">
    <source>
        <dbReference type="ARBA" id="ARBA00022538"/>
    </source>
</evidence>
<keyword evidence="4" id="KW-1003">Cell membrane</keyword>
<keyword evidence="5" id="KW-0633">Potassium transport</keyword>
<reference evidence="15 16" key="1">
    <citation type="journal article" date="2016" name="Int. J. Syst. Evol. Microbiol.">
        <title>Paraphotobacterium marinum gen. nov., sp. nov., a member of the family Vibrionaceae, isolated from surface seawater.</title>
        <authorList>
            <person name="Huang Z."/>
            <person name="Dong C."/>
            <person name="Shao Z."/>
        </authorList>
    </citation>
    <scope>NUCLEOTIDE SEQUENCE [LARGE SCALE GENOMIC DNA]</scope>
    <source>
        <strain evidence="15 16">NSCS20N07D</strain>
    </source>
</reference>
<evidence type="ECO:0000256" key="6">
    <source>
        <dbReference type="ARBA" id="ARBA00022692"/>
    </source>
</evidence>
<evidence type="ECO:0000256" key="2">
    <source>
        <dbReference type="ARBA" id="ARBA00007019"/>
    </source>
</evidence>
<dbReference type="PANTHER" id="PTHR30540:SF79">
    <property type="entry name" value="LOW AFFINITY POTASSIUM TRANSPORT SYSTEM PROTEIN KUP"/>
    <property type="match status" value="1"/>
</dbReference>
<dbReference type="PANTHER" id="PTHR30540">
    <property type="entry name" value="OSMOTIC STRESS POTASSIUM TRANSPORTER"/>
    <property type="match status" value="1"/>
</dbReference>
<keyword evidence="9 12" id="KW-1133">Transmembrane helix</keyword>
<accession>A0A220VGF6</accession>
<evidence type="ECO:0000256" key="9">
    <source>
        <dbReference type="ARBA" id="ARBA00022989"/>
    </source>
</evidence>
<dbReference type="GO" id="GO:0015293">
    <property type="term" value="F:symporter activity"/>
    <property type="evidence" value="ECO:0007669"/>
    <property type="project" value="UniProtKB-KW"/>
</dbReference>
<dbReference type="InterPro" id="IPR053952">
    <property type="entry name" value="K_trans_C"/>
</dbReference>
<sequence>MFGSWLYFLVVTGGEALYADLGHFGLKPIRVGWFYVAMPALLINYFGQASLVILHPENVSHSFYAMAPNWAIYPLVFLATLAAIIASQAVISGAFSLTYQAIRLGFMPRFFMKHYGEDNEGQVYIPIISLILFVSNCLLILMFRSSNSLAGAYGLAVSATMLITTILAFVVFSRRWGKLKSGLLSIFFLMFDVTFFSSNLDKIVDGGWFPIGVAILMLFIMTTWARGRVLEENSLKENQSEDKPSSLFGRSLIKTSGVGIFLASRSKGIPNTLKSYCKHTQTIPKQVIILTVVTKPYPRISANRRVLIQEIEPHVIRVNVYYGFMQSPNVPKVLMNIKDELSFELKNVTFFVGRQTGNVTRKKNMSMWRKKLYIFLSKNAEEQIIHYKIPSDKVFEIGVRYSL</sequence>
<evidence type="ECO:0000313" key="15">
    <source>
        <dbReference type="EMBL" id="ASK79252.1"/>
    </source>
</evidence>
<evidence type="ECO:0000313" key="16">
    <source>
        <dbReference type="Proteomes" id="UP000242175"/>
    </source>
</evidence>
<keyword evidence="7" id="KW-0769">Symport</keyword>
<evidence type="ECO:0000256" key="4">
    <source>
        <dbReference type="ARBA" id="ARBA00022475"/>
    </source>
</evidence>
<protein>
    <recommendedName>
        <fullName evidence="17">Potassium transporter Kup</fullName>
    </recommendedName>
</protein>
<evidence type="ECO:0008006" key="17">
    <source>
        <dbReference type="Google" id="ProtNLM"/>
    </source>
</evidence>